<protein>
    <submittedName>
        <fullName evidence="1">Uncharacterized protein</fullName>
    </submittedName>
</protein>
<evidence type="ECO:0000313" key="1">
    <source>
        <dbReference type="EMBL" id="GAA3142113.1"/>
    </source>
</evidence>
<proteinExistence type="predicted"/>
<name>A0ABP6NAR6_9ACTN</name>
<reference evidence="2" key="1">
    <citation type="journal article" date="2019" name="Int. J. Syst. Evol. Microbiol.">
        <title>The Global Catalogue of Microorganisms (GCM) 10K type strain sequencing project: providing services to taxonomists for standard genome sequencing and annotation.</title>
        <authorList>
            <consortium name="The Broad Institute Genomics Platform"/>
            <consortium name="The Broad Institute Genome Sequencing Center for Infectious Disease"/>
            <person name="Wu L."/>
            <person name="Ma J."/>
        </authorList>
    </citation>
    <scope>NUCLEOTIDE SEQUENCE [LARGE SCALE GENOMIC DNA]</scope>
    <source>
        <strain evidence="2">JCM 9373</strain>
    </source>
</reference>
<gene>
    <name evidence="1" type="ORF">GCM10010466_36340</name>
</gene>
<evidence type="ECO:0000313" key="2">
    <source>
        <dbReference type="Proteomes" id="UP001500320"/>
    </source>
</evidence>
<sequence>MRHHEITGLRALLSGFDLVQERRTSVATMNGHPSQAVQLLARKR</sequence>
<keyword evidence="2" id="KW-1185">Reference proteome</keyword>
<dbReference type="EMBL" id="BAAAUT010000028">
    <property type="protein sequence ID" value="GAA3142113.1"/>
    <property type="molecule type" value="Genomic_DNA"/>
</dbReference>
<dbReference type="Proteomes" id="UP001500320">
    <property type="component" value="Unassembled WGS sequence"/>
</dbReference>
<comment type="caution">
    <text evidence="1">The sequence shown here is derived from an EMBL/GenBank/DDBJ whole genome shotgun (WGS) entry which is preliminary data.</text>
</comment>
<accession>A0ABP6NAR6</accession>
<organism evidence="1 2">
    <name type="scientific">Planomonospora alba</name>
    <dbReference type="NCBI Taxonomy" id="161354"/>
    <lineage>
        <taxon>Bacteria</taxon>
        <taxon>Bacillati</taxon>
        <taxon>Actinomycetota</taxon>
        <taxon>Actinomycetes</taxon>
        <taxon>Streptosporangiales</taxon>
        <taxon>Streptosporangiaceae</taxon>
        <taxon>Planomonospora</taxon>
    </lineage>
</organism>